<evidence type="ECO:0000313" key="4">
    <source>
        <dbReference type="Proteomes" id="UP000054408"/>
    </source>
</evidence>
<gene>
    <name evidence="3" type="ORF">AMSG_09367</name>
</gene>
<keyword evidence="4" id="KW-1185">Reference proteome</keyword>
<proteinExistence type="predicted"/>
<dbReference type="InterPro" id="IPR013815">
    <property type="entry name" value="ATP_grasp_subdomain_1"/>
</dbReference>
<dbReference type="RefSeq" id="XP_013754745.1">
    <property type="nucleotide sequence ID" value="XM_013899291.1"/>
</dbReference>
<evidence type="ECO:0000313" key="3">
    <source>
        <dbReference type="EMBL" id="KNC53070.1"/>
    </source>
</evidence>
<dbReference type="STRING" id="461836.A0A0L0DLG1"/>
<dbReference type="InterPro" id="IPR020898">
    <property type="entry name" value="Synapsin_ATP-bd_dom"/>
</dbReference>
<feature type="domain" description="Synapsin ATP-binding" evidence="2">
    <location>
        <begin position="164"/>
        <end position="378"/>
    </location>
</feature>
<dbReference type="Gene3D" id="3.30.1490.20">
    <property type="entry name" value="ATP-grasp fold, A domain"/>
    <property type="match status" value="1"/>
</dbReference>
<dbReference type="eggNOG" id="KOG3895">
    <property type="taxonomic scope" value="Eukaryota"/>
</dbReference>
<dbReference type="Proteomes" id="UP000054408">
    <property type="component" value="Unassembled WGS sequence"/>
</dbReference>
<dbReference type="GeneID" id="25567846"/>
<name>A0A0L0DLG1_THETB</name>
<evidence type="ECO:0000259" key="2">
    <source>
        <dbReference type="Pfam" id="PF02750"/>
    </source>
</evidence>
<dbReference type="Pfam" id="PF02750">
    <property type="entry name" value="Synapsin_C"/>
    <property type="match status" value="1"/>
</dbReference>
<dbReference type="PANTHER" id="PTHR10841">
    <property type="entry name" value="SYNAPSIN"/>
    <property type="match status" value="1"/>
</dbReference>
<dbReference type="OrthoDB" id="10249572at2759"/>
<evidence type="ECO:0000256" key="1">
    <source>
        <dbReference type="SAM" id="MobiDB-lite"/>
    </source>
</evidence>
<dbReference type="EMBL" id="GL349478">
    <property type="protein sequence ID" value="KNC53070.1"/>
    <property type="molecule type" value="Genomic_DNA"/>
</dbReference>
<dbReference type="SUPFAM" id="SSF56059">
    <property type="entry name" value="Glutathione synthetase ATP-binding domain-like"/>
    <property type="match status" value="1"/>
</dbReference>
<dbReference type="Gene3D" id="3.40.50.20">
    <property type="match status" value="1"/>
</dbReference>
<dbReference type="AlphaFoldDB" id="A0A0L0DLG1"/>
<sequence>MSASFFSAADLALARESLAHAERPTSPRLHLATSHETDPGPPRPEALTPPETDGVPDTVVLVVDYTTDWSAVFSPPLFLPNGSRLVVEQASWQAMAVEAIGPESGHVEVLIQAEPESPNPQARTSPRRVTPHAVIVRNFPTDLSARGHVNALVGLAFARLPAVNSLHSVYMGMDRAMMYAQLAAIGREPGMGAGDVDPLPLVPMRYCANAKLALGLEFSPQPEIEPPAVVKVGSTHAGFGKALARDAAALDDLVSILMTQDEYYTVEPFIEHAYEYRIQWIAGHVRVFRRNSSTSWKNNRGNISFEDMDVLPHHRAWAAAVARYTWGGLDLFALDVLHIAPDRELILEINDTACGFMHEHEFEDVRRVRNALYTKLSQLVDASSESTP</sequence>
<feature type="region of interest" description="Disordered" evidence="1">
    <location>
        <begin position="20"/>
        <end position="55"/>
    </location>
</feature>
<dbReference type="OMA" id="CANAKLA"/>
<protein>
    <submittedName>
        <fullName evidence="3">Synapsin-3</fullName>
    </submittedName>
</protein>
<dbReference type="GO" id="GO:0005524">
    <property type="term" value="F:ATP binding"/>
    <property type="evidence" value="ECO:0007669"/>
    <property type="project" value="InterPro"/>
</dbReference>
<reference evidence="3 4" key="1">
    <citation type="submission" date="2010-05" db="EMBL/GenBank/DDBJ databases">
        <title>The Genome Sequence of Thecamonas trahens ATCC 50062.</title>
        <authorList>
            <consortium name="The Broad Institute Genome Sequencing Platform"/>
            <person name="Russ C."/>
            <person name="Cuomo C."/>
            <person name="Shea T."/>
            <person name="Young S.K."/>
            <person name="Zeng Q."/>
            <person name="Koehrsen M."/>
            <person name="Haas B."/>
            <person name="Borodovsky M."/>
            <person name="Guigo R."/>
            <person name="Alvarado L."/>
            <person name="Berlin A."/>
            <person name="Bochicchio J."/>
            <person name="Borenstein D."/>
            <person name="Chapman S."/>
            <person name="Chen Z."/>
            <person name="Freedman E."/>
            <person name="Gellesch M."/>
            <person name="Goldberg J."/>
            <person name="Griggs A."/>
            <person name="Gujja S."/>
            <person name="Heilman E."/>
            <person name="Heiman D."/>
            <person name="Hepburn T."/>
            <person name="Howarth C."/>
            <person name="Jen D."/>
            <person name="Larson L."/>
            <person name="Mehta T."/>
            <person name="Park D."/>
            <person name="Pearson M."/>
            <person name="Roberts A."/>
            <person name="Saif S."/>
            <person name="Shenoy N."/>
            <person name="Sisk P."/>
            <person name="Stolte C."/>
            <person name="Sykes S."/>
            <person name="Thomson T."/>
            <person name="Walk T."/>
            <person name="White J."/>
            <person name="Yandava C."/>
            <person name="Burger G."/>
            <person name="Gray M.W."/>
            <person name="Holland P.W.H."/>
            <person name="King N."/>
            <person name="Lang F.B.F."/>
            <person name="Roger A.J."/>
            <person name="Ruiz-Trillo I."/>
            <person name="Lander E."/>
            <person name="Nusbaum C."/>
        </authorList>
    </citation>
    <scope>NUCLEOTIDE SEQUENCE [LARGE SCALE GENOMIC DNA]</scope>
    <source>
        <strain evidence="3 4">ATCC 50062</strain>
    </source>
</reference>
<dbReference type="Gene3D" id="3.30.470.20">
    <property type="entry name" value="ATP-grasp fold, B domain"/>
    <property type="match status" value="1"/>
</dbReference>
<organism evidence="3 4">
    <name type="scientific">Thecamonas trahens ATCC 50062</name>
    <dbReference type="NCBI Taxonomy" id="461836"/>
    <lineage>
        <taxon>Eukaryota</taxon>
        <taxon>Apusozoa</taxon>
        <taxon>Apusomonadida</taxon>
        <taxon>Apusomonadidae</taxon>
        <taxon>Thecamonas</taxon>
    </lineage>
</organism>
<accession>A0A0L0DLG1</accession>
<dbReference type="PANTHER" id="PTHR10841:SF17">
    <property type="entry name" value="SYNAPSIN"/>
    <property type="match status" value="1"/>
</dbReference>